<proteinExistence type="inferred from homology"/>
<dbReference type="PANTHER" id="PTHR43298:SF2">
    <property type="entry name" value="FMN_FAD EXPORTER YEEO-RELATED"/>
    <property type="match status" value="1"/>
</dbReference>
<dbReference type="GO" id="GO:0015297">
    <property type="term" value="F:antiporter activity"/>
    <property type="evidence" value="ECO:0007669"/>
    <property type="project" value="UniProtKB-KW"/>
</dbReference>
<dbReference type="InterPro" id="IPR002528">
    <property type="entry name" value="MATE_fam"/>
</dbReference>
<dbReference type="KEGG" id="aft:BBF96_04175"/>
<evidence type="ECO:0000256" key="9">
    <source>
        <dbReference type="ARBA" id="ARBA00022989"/>
    </source>
</evidence>
<dbReference type="PIRSF" id="PIRSF006603">
    <property type="entry name" value="DinF"/>
    <property type="match status" value="1"/>
</dbReference>
<evidence type="ECO:0000256" key="6">
    <source>
        <dbReference type="ARBA" id="ARBA00022449"/>
    </source>
</evidence>
<comment type="similarity">
    <text evidence="3">Belongs to the multi antimicrobial extrusion (MATE) (TC 2.A.66.1) family.</text>
</comment>
<dbReference type="InterPro" id="IPR048279">
    <property type="entry name" value="MdtK-like"/>
</dbReference>
<evidence type="ECO:0000256" key="2">
    <source>
        <dbReference type="ARBA" id="ARBA00004651"/>
    </source>
</evidence>
<feature type="transmembrane region" description="Helical" evidence="13">
    <location>
        <begin position="171"/>
        <end position="193"/>
    </location>
</feature>
<reference evidence="14 15" key="1">
    <citation type="submission" date="2016-07" db="EMBL/GenBank/DDBJ databases">
        <title>Genome and transcriptome analysis of iron-reducing fermentative bacteria Anoxybacter fermentans.</title>
        <authorList>
            <person name="Zeng X."/>
            <person name="Shao Z."/>
        </authorList>
    </citation>
    <scope>NUCLEOTIDE SEQUENCE [LARGE SCALE GENOMIC DNA]</scope>
    <source>
        <strain evidence="14 15">DY22613</strain>
    </source>
</reference>
<feature type="transmembrane region" description="Helical" evidence="13">
    <location>
        <begin position="199"/>
        <end position="220"/>
    </location>
</feature>
<dbReference type="EMBL" id="CP016379">
    <property type="protein sequence ID" value="AZR74817.1"/>
    <property type="molecule type" value="Genomic_DNA"/>
</dbReference>
<dbReference type="PANTHER" id="PTHR43298">
    <property type="entry name" value="MULTIDRUG RESISTANCE PROTEIN NORM-RELATED"/>
    <property type="match status" value="1"/>
</dbReference>
<evidence type="ECO:0000256" key="13">
    <source>
        <dbReference type="SAM" id="Phobius"/>
    </source>
</evidence>
<keyword evidence="10" id="KW-0406">Ion transport</keyword>
<feature type="transmembrane region" description="Helical" evidence="13">
    <location>
        <begin position="21"/>
        <end position="41"/>
    </location>
</feature>
<keyword evidence="7" id="KW-1003">Cell membrane</keyword>
<keyword evidence="11 13" id="KW-0472">Membrane</keyword>
<evidence type="ECO:0000256" key="10">
    <source>
        <dbReference type="ARBA" id="ARBA00023065"/>
    </source>
</evidence>
<evidence type="ECO:0000256" key="4">
    <source>
        <dbReference type="ARBA" id="ARBA00020268"/>
    </source>
</evidence>
<accession>A0A3Q9HUS2</accession>
<feature type="transmembrane region" description="Helical" evidence="13">
    <location>
        <begin position="372"/>
        <end position="390"/>
    </location>
</feature>
<dbReference type="Pfam" id="PF01554">
    <property type="entry name" value="MatE"/>
    <property type="match status" value="2"/>
</dbReference>
<evidence type="ECO:0000313" key="14">
    <source>
        <dbReference type="EMBL" id="AZR74817.1"/>
    </source>
</evidence>
<feature type="transmembrane region" description="Helical" evidence="13">
    <location>
        <begin position="427"/>
        <end position="448"/>
    </location>
</feature>
<dbReference type="GO" id="GO:0042910">
    <property type="term" value="F:xenobiotic transmembrane transporter activity"/>
    <property type="evidence" value="ECO:0007669"/>
    <property type="project" value="InterPro"/>
</dbReference>
<feature type="transmembrane region" description="Helical" evidence="13">
    <location>
        <begin position="399"/>
        <end position="421"/>
    </location>
</feature>
<comment type="function">
    <text evidence="1">Multidrug efflux pump.</text>
</comment>
<evidence type="ECO:0000313" key="15">
    <source>
        <dbReference type="Proteomes" id="UP000267250"/>
    </source>
</evidence>
<keyword evidence="5" id="KW-0813">Transport</keyword>
<dbReference type="GO" id="GO:0006811">
    <property type="term" value="P:monoatomic ion transport"/>
    <property type="evidence" value="ECO:0007669"/>
    <property type="project" value="UniProtKB-KW"/>
</dbReference>
<dbReference type="GO" id="GO:0005886">
    <property type="term" value="C:plasma membrane"/>
    <property type="evidence" value="ECO:0007669"/>
    <property type="project" value="UniProtKB-SubCell"/>
</dbReference>
<evidence type="ECO:0000256" key="3">
    <source>
        <dbReference type="ARBA" id="ARBA00010199"/>
    </source>
</evidence>
<feature type="transmembrane region" description="Helical" evidence="13">
    <location>
        <begin position="61"/>
        <end position="83"/>
    </location>
</feature>
<dbReference type="AlphaFoldDB" id="A0A3Q9HUS2"/>
<keyword evidence="8 13" id="KW-0812">Transmembrane</keyword>
<organism evidence="14 15">
    <name type="scientific">Anoxybacter fermentans</name>
    <dbReference type="NCBI Taxonomy" id="1323375"/>
    <lineage>
        <taxon>Bacteria</taxon>
        <taxon>Bacillati</taxon>
        <taxon>Bacillota</taxon>
        <taxon>Clostridia</taxon>
        <taxon>Halanaerobiales</taxon>
        <taxon>Anoxybacter</taxon>
    </lineage>
</organism>
<keyword evidence="15" id="KW-1185">Reference proteome</keyword>
<keyword evidence="9 13" id="KW-1133">Transmembrane helix</keyword>
<feature type="transmembrane region" description="Helical" evidence="13">
    <location>
        <begin position="104"/>
        <end position="126"/>
    </location>
</feature>
<evidence type="ECO:0000256" key="12">
    <source>
        <dbReference type="ARBA" id="ARBA00031636"/>
    </source>
</evidence>
<gene>
    <name evidence="14" type="ORF">BBF96_04175</name>
</gene>
<feature type="transmembrane region" description="Helical" evidence="13">
    <location>
        <begin position="138"/>
        <end position="159"/>
    </location>
</feature>
<evidence type="ECO:0000256" key="11">
    <source>
        <dbReference type="ARBA" id="ARBA00023136"/>
    </source>
</evidence>
<protein>
    <recommendedName>
        <fullName evidence="4">Probable multidrug resistance protein NorM</fullName>
    </recommendedName>
    <alternativeName>
        <fullName evidence="12">Multidrug-efflux transporter</fullName>
    </alternativeName>
</protein>
<sequence length="458" mass="50982">MSHAKTQDISRSQIRYNILRLAWPVIVEMGLITLVQIFDMMMVGHLGVDALNAIGLTLQPLMLGMIIFNGLSVGTTALIARFIGERNREQASRTFQQSLLGSTFLASLMSIVLYFIAPHILVIMGAETARVVKLGAGYIRWLIPGLFLQWIFIVISAALRGAGDTKTPMYVNIVINIINILGNYLLIFGVWIFPRMEVYGAGLATSIARITGFILLVILLHHPETILKPNWKEFFKIDWFIMKRIIRIGIPATLEQAILRIGQTLYTRVVSTLGSVAFAAHTTAINAESISYMPGWGFSVAATTMVGQKLGEGKPDEAEASGIESLKFGCGVMAFMGIIFLIFPEFLMRLYIDMSDPNARELIYLGARNLRIVALAQIPMATQFILAGGLRGAGYTKPVLYSTMIGVWAGRLLSAYVFIFHFGWGLVGAWIAMCIDWFLRSAYVVYLWKKGEWKFTEI</sequence>
<name>A0A3Q9HUS2_9FIRM</name>
<feature type="transmembrane region" description="Helical" evidence="13">
    <location>
        <begin position="332"/>
        <end position="352"/>
    </location>
</feature>
<dbReference type="InterPro" id="IPR050222">
    <property type="entry name" value="MATE_MdtK"/>
</dbReference>
<evidence type="ECO:0000256" key="1">
    <source>
        <dbReference type="ARBA" id="ARBA00003408"/>
    </source>
</evidence>
<evidence type="ECO:0000256" key="8">
    <source>
        <dbReference type="ARBA" id="ARBA00022692"/>
    </source>
</evidence>
<keyword evidence="6" id="KW-0050">Antiport</keyword>
<evidence type="ECO:0000256" key="7">
    <source>
        <dbReference type="ARBA" id="ARBA00022475"/>
    </source>
</evidence>
<dbReference type="Proteomes" id="UP000267250">
    <property type="component" value="Chromosome"/>
</dbReference>
<comment type="subcellular location">
    <subcellularLocation>
        <location evidence="2">Cell membrane</location>
        <topology evidence="2">Multi-pass membrane protein</topology>
    </subcellularLocation>
</comment>
<evidence type="ECO:0000256" key="5">
    <source>
        <dbReference type="ARBA" id="ARBA00022448"/>
    </source>
</evidence>
<dbReference type="NCBIfam" id="TIGR00797">
    <property type="entry name" value="matE"/>
    <property type="match status" value="1"/>
</dbReference>
<dbReference type="CDD" id="cd13137">
    <property type="entry name" value="MATE_NorM_like"/>
    <property type="match status" value="1"/>
</dbReference>